<dbReference type="AlphaFoldDB" id="A0A5M3W9P2"/>
<sequence length="444" mass="49316">MCAYGMISVMTSLPAASADSLCSCSTRASADPRFVTWCPACEGNLGPAPDAQRGRSARRQDARRAADRAAVERLYAEISGEATSRPWRDGAWFTAMTIAGAVHLTTAVLATGSVWLLVNGTFLIRFLGVVGFATAVLLRPRLGRFRRDEWSLNRTEAPHLYGIANRVAAELGVRPVDLIRVAPEFNASYGKTGLRRRSVLTIGLALWEVLTPQERVALLGHEFGHARNGDSRRGLWLHSASEALASWYEFTRPSRTFTTESDPFTMIGNATATLLLIVPHKLTGLILLLLHRYTLRTGQRAEYLADDLAARVASSAATRSMLEALVLDKSVEHLFQRQTVIRRQTRSSRINSRRGDDFDLWQELREYITSIPETERLRRLRVSALHMASVDTTHPPTHLRIRLADERPPQEAAITLRETEIAAVETELTAVRARAAHAVLTSNY</sequence>
<protein>
    <recommendedName>
        <fullName evidence="14">Peptidase M48 domain-containing protein</fullName>
    </recommendedName>
</protein>
<evidence type="ECO:0000256" key="6">
    <source>
        <dbReference type="ARBA" id="ARBA00022723"/>
    </source>
</evidence>
<dbReference type="Proteomes" id="UP000334990">
    <property type="component" value="Unassembled WGS sequence"/>
</dbReference>
<dbReference type="Pfam" id="PF01435">
    <property type="entry name" value="Peptidase_M48"/>
    <property type="match status" value="1"/>
</dbReference>
<proteinExistence type="predicted"/>
<evidence type="ECO:0000256" key="11">
    <source>
        <dbReference type="ARBA" id="ARBA00023136"/>
    </source>
</evidence>
<keyword evidence="3" id="KW-1003">Cell membrane</keyword>
<dbReference type="PANTHER" id="PTHR43221:SF1">
    <property type="entry name" value="PROTEASE HTPX"/>
    <property type="match status" value="1"/>
</dbReference>
<keyword evidence="10" id="KW-0482">Metalloprotease</keyword>
<keyword evidence="9 12" id="KW-1133">Transmembrane helix</keyword>
<dbReference type="PANTHER" id="PTHR43221">
    <property type="entry name" value="PROTEASE HTPX"/>
    <property type="match status" value="1"/>
</dbReference>
<feature type="signal peptide" evidence="13">
    <location>
        <begin position="1"/>
        <end position="17"/>
    </location>
</feature>
<dbReference type="EMBL" id="BLAD01000086">
    <property type="protein sequence ID" value="GES04732.1"/>
    <property type="molecule type" value="Genomic_DNA"/>
</dbReference>
<gene>
    <name evidence="15" type="ORF">Acor_68000</name>
</gene>
<dbReference type="InterPro" id="IPR050083">
    <property type="entry name" value="HtpX_protease"/>
</dbReference>
<evidence type="ECO:0000256" key="8">
    <source>
        <dbReference type="ARBA" id="ARBA00022833"/>
    </source>
</evidence>
<feature type="chain" id="PRO_5038755957" description="Peptidase M48 domain-containing protein" evidence="13">
    <location>
        <begin position="18"/>
        <end position="444"/>
    </location>
</feature>
<keyword evidence="6" id="KW-0479">Metal-binding</keyword>
<keyword evidence="13" id="KW-0732">Signal</keyword>
<accession>A0A5M3W9P2</accession>
<reference evidence="15 16" key="1">
    <citation type="submission" date="2019-10" db="EMBL/GenBank/DDBJ databases">
        <title>Whole genome shotgun sequence of Acrocarpospora corrugata NBRC 13972.</title>
        <authorList>
            <person name="Ichikawa N."/>
            <person name="Kimura A."/>
            <person name="Kitahashi Y."/>
            <person name="Komaki H."/>
            <person name="Oguchi A."/>
        </authorList>
    </citation>
    <scope>NUCLEOTIDE SEQUENCE [LARGE SCALE GENOMIC DNA]</scope>
    <source>
        <strain evidence="15 16">NBRC 13972</strain>
    </source>
</reference>
<comment type="cofactor">
    <cofactor evidence="1">
        <name>Zn(2+)</name>
        <dbReference type="ChEBI" id="CHEBI:29105"/>
    </cofactor>
</comment>
<keyword evidence="8" id="KW-0862">Zinc</keyword>
<evidence type="ECO:0000256" key="10">
    <source>
        <dbReference type="ARBA" id="ARBA00023049"/>
    </source>
</evidence>
<evidence type="ECO:0000313" key="15">
    <source>
        <dbReference type="EMBL" id="GES04732.1"/>
    </source>
</evidence>
<dbReference type="GO" id="GO:0004222">
    <property type="term" value="F:metalloendopeptidase activity"/>
    <property type="evidence" value="ECO:0007669"/>
    <property type="project" value="InterPro"/>
</dbReference>
<evidence type="ECO:0000259" key="14">
    <source>
        <dbReference type="Pfam" id="PF01435"/>
    </source>
</evidence>
<dbReference type="GO" id="GO:0006508">
    <property type="term" value="P:proteolysis"/>
    <property type="evidence" value="ECO:0007669"/>
    <property type="project" value="UniProtKB-KW"/>
</dbReference>
<evidence type="ECO:0000256" key="1">
    <source>
        <dbReference type="ARBA" id="ARBA00001947"/>
    </source>
</evidence>
<evidence type="ECO:0000256" key="5">
    <source>
        <dbReference type="ARBA" id="ARBA00022692"/>
    </source>
</evidence>
<dbReference type="CDD" id="cd07328">
    <property type="entry name" value="M48_Ste24p_like"/>
    <property type="match status" value="1"/>
</dbReference>
<keyword evidence="5 12" id="KW-0812">Transmembrane</keyword>
<dbReference type="InterPro" id="IPR001915">
    <property type="entry name" value="Peptidase_M48"/>
</dbReference>
<comment type="subcellular location">
    <subcellularLocation>
        <location evidence="2">Cell membrane</location>
        <topology evidence="2">Multi-pass membrane protein</topology>
    </subcellularLocation>
</comment>
<keyword evidence="11 12" id="KW-0472">Membrane</keyword>
<evidence type="ECO:0000256" key="4">
    <source>
        <dbReference type="ARBA" id="ARBA00022670"/>
    </source>
</evidence>
<evidence type="ECO:0000256" key="3">
    <source>
        <dbReference type="ARBA" id="ARBA00022475"/>
    </source>
</evidence>
<keyword evidence="7" id="KW-0378">Hydrolase</keyword>
<evidence type="ECO:0000256" key="12">
    <source>
        <dbReference type="SAM" id="Phobius"/>
    </source>
</evidence>
<evidence type="ECO:0000256" key="7">
    <source>
        <dbReference type="ARBA" id="ARBA00022801"/>
    </source>
</evidence>
<keyword evidence="16" id="KW-1185">Reference proteome</keyword>
<comment type="caution">
    <text evidence="15">The sequence shown here is derived from an EMBL/GenBank/DDBJ whole genome shotgun (WGS) entry which is preliminary data.</text>
</comment>
<evidence type="ECO:0000256" key="2">
    <source>
        <dbReference type="ARBA" id="ARBA00004651"/>
    </source>
</evidence>
<keyword evidence="4" id="KW-0645">Protease</keyword>
<name>A0A5M3W9P2_9ACTN</name>
<dbReference type="Gene3D" id="3.30.2010.10">
    <property type="entry name" value="Metalloproteases ('zincins'), catalytic domain"/>
    <property type="match status" value="1"/>
</dbReference>
<dbReference type="GO" id="GO:0005886">
    <property type="term" value="C:plasma membrane"/>
    <property type="evidence" value="ECO:0007669"/>
    <property type="project" value="UniProtKB-SubCell"/>
</dbReference>
<organism evidence="15 16">
    <name type="scientific">Acrocarpospora corrugata</name>
    <dbReference type="NCBI Taxonomy" id="35763"/>
    <lineage>
        <taxon>Bacteria</taxon>
        <taxon>Bacillati</taxon>
        <taxon>Actinomycetota</taxon>
        <taxon>Actinomycetes</taxon>
        <taxon>Streptosporangiales</taxon>
        <taxon>Streptosporangiaceae</taxon>
        <taxon>Acrocarpospora</taxon>
    </lineage>
</organism>
<evidence type="ECO:0000313" key="16">
    <source>
        <dbReference type="Proteomes" id="UP000334990"/>
    </source>
</evidence>
<dbReference type="GO" id="GO:0046872">
    <property type="term" value="F:metal ion binding"/>
    <property type="evidence" value="ECO:0007669"/>
    <property type="project" value="UniProtKB-KW"/>
</dbReference>
<feature type="transmembrane region" description="Helical" evidence="12">
    <location>
        <begin position="122"/>
        <end position="138"/>
    </location>
</feature>
<evidence type="ECO:0000256" key="13">
    <source>
        <dbReference type="SAM" id="SignalP"/>
    </source>
</evidence>
<feature type="domain" description="Peptidase M48" evidence="14">
    <location>
        <begin position="168"/>
        <end position="406"/>
    </location>
</feature>
<evidence type="ECO:0000256" key="9">
    <source>
        <dbReference type="ARBA" id="ARBA00022989"/>
    </source>
</evidence>
<dbReference type="OrthoDB" id="7870694at2"/>